<keyword evidence="1" id="KW-0812">Transmembrane</keyword>
<name>A0A5J5ECF2_9PEZI</name>
<evidence type="ECO:0000313" key="2">
    <source>
        <dbReference type="EMBL" id="KAA8893182.1"/>
    </source>
</evidence>
<keyword evidence="1" id="KW-0472">Membrane</keyword>
<evidence type="ECO:0000256" key="1">
    <source>
        <dbReference type="SAM" id="Phobius"/>
    </source>
</evidence>
<keyword evidence="3" id="KW-1185">Reference proteome</keyword>
<sequence>MKAGSRRLGQKRVDEEKEYFFWTIVIIVHRHIIAGLVFVGFFVCFFPYYFLCLVSYTFCLLFFCLFIFFCVRAQNCVVRHEVYDTGNSCLFCRSGSGREAGFFVLFFFHFLFLLPFP</sequence>
<feature type="transmembrane region" description="Helical" evidence="1">
    <location>
        <begin position="48"/>
        <end position="71"/>
    </location>
</feature>
<evidence type="ECO:0000313" key="3">
    <source>
        <dbReference type="Proteomes" id="UP000326924"/>
    </source>
</evidence>
<reference evidence="2 3" key="1">
    <citation type="submission" date="2019-09" db="EMBL/GenBank/DDBJ databases">
        <title>Draft genome of the ectomycorrhizal ascomycete Sphaerosporella brunnea.</title>
        <authorList>
            <consortium name="DOE Joint Genome Institute"/>
            <person name="Benucci G.M."/>
            <person name="Marozzi G."/>
            <person name="Antonielli L."/>
            <person name="Sanchez S."/>
            <person name="Marco P."/>
            <person name="Wang X."/>
            <person name="Falini L.B."/>
            <person name="Barry K."/>
            <person name="Haridas S."/>
            <person name="Lipzen A."/>
            <person name="Labutti K."/>
            <person name="Grigoriev I.V."/>
            <person name="Murat C."/>
            <person name="Martin F."/>
            <person name="Albertini E."/>
            <person name="Donnini D."/>
            <person name="Bonito G."/>
        </authorList>
    </citation>
    <scope>NUCLEOTIDE SEQUENCE [LARGE SCALE GENOMIC DNA]</scope>
    <source>
        <strain evidence="2 3">Sb_GMNB300</strain>
    </source>
</reference>
<feature type="transmembrane region" description="Helical" evidence="1">
    <location>
        <begin position="100"/>
        <end position="116"/>
    </location>
</feature>
<gene>
    <name evidence="2" type="ORF">FN846DRAFT_556738</name>
</gene>
<dbReference type="Proteomes" id="UP000326924">
    <property type="component" value="Unassembled WGS sequence"/>
</dbReference>
<dbReference type="EMBL" id="VXIS01000485">
    <property type="protein sequence ID" value="KAA8893182.1"/>
    <property type="molecule type" value="Genomic_DNA"/>
</dbReference>
<proteinExistence type="predicted"/>
<protein>
    <submittedName>
        <fullName evidence="2">Uncharacterized protein</fullName>
    </submittedName>
</protein>
<organism evidence="2 3">
    <name type="scientific">Sphaerosporella brunnea</name>
    <dbReference type="NCBI Taxonomy" id="1250544"/>
    <lineage>
        <taxon>Eukaryota</taxon>
        <taxon>Fungi</taxon>
        <taxon>Dikarya</taxon>
        <taxon>Ascomycota</taxon>
        <taxon>Pezizomycotina</taxon>
        <taxon>Pezizomycetes</taxon>
        <taxon>Pezizales</taxon>
        <taxon>Pyronemataceae</taxon>
        <taxon>Sphaerosporella</taxon>
    </lineage>
</organism>
<accession>A0A5J5ECF2</accession>
<dbReference type="InParanoid" id="A0A5J5ECF2"/>
<feature type="transmembrane region" description="Helical" evidence="1">
    <location>
        <begin position="20"/>
        <end position="42"/>
    </location>
</feature>
<dbReference type="AlphaFoldDB" id="A0A5J5ECF2"/>
<comment type="caution">
    <text evidence="2">The sequence shown here is derived from an EMBL/GenBank/DDBJ whole genome shotgun (WGS) entry which is preliminary data.</text>
</comment>
<keyword evidence="1" id="KW-1133">Transmembrane helix</keyword>